<evidence type="ECO:0000259" key="1">
    <source>
        <dbReference type="Pfam" id="PF01498"/>
    </source>
</evidence>
<feature type="domain" description="Transposase Tc1-like" evidence="1">
    <location>
        <begin position="7"/>
        <end position="77"/>
    </location>
</feature>
<dbReference type="Gene3D" id="3.30.420.10">
    <property type="entry name" value="Ribonuclease H-like superfamily/Ribonuclease H"/>
    <property type="match status" value="1"/>
</dbReference>
<dbReference type="InterPro" id="IPR002492">
    <property type="entry name" value="Transposase_Tc1-like"/>
</dbReference>
<evidence type="ECO:0000313" key="3">
    <source>
        <dbReference type="EMBL" id="JAT63806.1"/>
    </source>
</evidence>
<feature type="domain" description="Tc1-like transposase DDE" evidence="2">
    <location>
        <begin position="87"/>
        <end position="235"/>
    </location>
</feature>
<accession>A0A1D1ZA78</accession>
<dbReference type="InterPro" id="IPR052338">
    <property type="entry name" value="Transposase_5"/>
</dbReference>
<sequence length="282" mass="33673">MTERDLRHLRVIINKERREPVKKIKESFSDSTGKEVSERTIRRSLYKMGYHSRVALRKPYISESNRRFRLKWCRERRSWSINEWKNVVWSDESRFTLFQNDGKVHVWRQPKEKYDVNCLVPTVKHGGGGIMMWGCFSWYGMGPLVRIDGRVNSERYIEEILGYHVIPFLEEFEERYGGYFFQQDNAPIHMSHQTRTFIEENEITLLPWPGQSPDLNPIEHTWDELERSVRSRENNPKNMAELEAFLQESWSQISSSVYQKLVSSMENRVKAVLKSRGFPTRY</sequence>
<organism evidence="3">
    <name type="scientific">Anthurium amnicola</name>
    <dbReference type="NCBI Taxonomy" id="1678845"/>
    <lineage>
        <taxon>Eukaryota</taxon>
        <taxon>Viridiplantae</taxon>
        <taxon>Streptophyta</taxon>
        <taxon>Embryophyta</taxon>
        <taxon>Tracheophyta</taxon>
        <taxon>Spermatophyta</taxon>
        <taxon>Magnoliopsida</taxon>
        <taxon>Liliopsida</taxon>
        <taxon>Araceae</taxon>
        <taxon>Pothoideae</taxon>
        <taxon>Potheae</taxon>
        <taxon>Anthurium</taxon>
    </lineage>
</organism>
<dbReference type="EMBL" id="GDJX01004130">
    <property type="protein sequence ID" value="JAT63806.1"/>
    <property type="molecule type" value="Transcribed_RNA"/>
</dbReference>
<protein>
    <submittedName>
        <fullName evidence="3">Transposable element Tcb1 transposase</fullName>
    </submittedName>
</protein>
<dbReference type="GO" id="GO:0006313">
    <property type="term" value="P:DNA transposition"/>
    <property type="evidence" value="ECO:0007669"/>
    <property type="project" value="InterPro"/>
</dbReference>
<dbReference type="Pfam" id="PF01498">
    <property type="entry name" value="HTH_Tnp_Tc3_2"/>
    <property type="match status" value="1"/>
</dbReference>
<dbReference type="Pfam" id="PF13358">
    <property type="entry name" value="DDE_3"/>
    <property type="match status" value="1"/>
</dbReference>
<dbReference type="GO" id="GO:0015074">
    <property type="term" value="P:DNA integration"/>
    <property type="evidence" value="ECO:0007669"/>
    <property type="project" value="InterPro"/>
</dbReference>
<dbReference type="PANTHER" id="PTHR23022:SF134">
    <property type="entry name" value="TRANSPOSABLE ELEMENT TC1 TRANSPOSASE"/>
    <property type="match status" value="1"/>
</dbReference>
<reference evidence="3" key="1">
    <citation type="submission" date="2015-07" db="EMBL/GenBank/DDBJ databases">
        <title>Transcriptome Assembly of Anthurium amnicola.</title>
        <authorList>
            <person name="Suzuki J."/>
        </authorList>
    </citation>
    <scope>NUCLEOTIDE SEQUENCE</scope>
</reference>
<evidence type="ECO:0000259" key="2">
    <source>
        <dbReference type="Pfam" id="PF13358"/>
    </source>
</evidence>
<dbReference type="InterPro" id="IPR038717">
    <property type="entry name" value="Tc1-like_DDE_dom"/>
</dbReference>
<gene>
    <name evidence="3" type="primary">TCB1_0</name>
    <name evidence="3" type="ORF">g.37237</name>
</gene>
<dbReference type="GO" id="GO:0003677">
    <property type="term" value="F:DNA binding"/>
    <property type="evidence" value="ECO:0007669"/>
    <property type="project" value="InterPro"/>
</dbReference>
<name>A0A1D1ZA78_9ARAE</name>
<dbReference type="PANTHER" id="PTHR23022">
    <property type="entry name" value="TRANSPOSABLE ELEMENT-RELATED"/>
    <property type="match status" value="1"/>
</dbReference>
<dbReference type="AlphaFoldDB" id="A0A1D1ZA78"/>
<proteinExistence type="predicted"/>
<dbReference type="InterPro" id="IPR036397">
    <property type="entry name" value="RNaseH_sf"/>
</dbReference>